<dbReference type="Proteomes" id="UP000058857">
    <property type="component" value="Chromosome 1"/>
</dbReference>
<gene>
    <name evidence="1" type="ORF">LBBP_03922</name>
</gene>
<dbReference type="EMBL" id="CP012029">
    <property type="protein sequence ID" value="ALO28080.1"/>
    <property type="molecule type" value="Genomic_DNA"/>
</dbReference>
<reference evidence="1 2" key="1">
    <citation type="journal article" date="2015" name="PLoS Negl. Trop. Dis.">
        <title>Distribution of Plasmids in Distinct Leptospira Pathogenic Species.</title>
        <authorList>
            <person name="Wang Y."/>
            <person name="Zhuang X."/>
            <person name="Zhong Y."/>
            <person name="Zhang C."/>
            <person name="Zhang Y."/>
            <person name="Zeng L."/>
            <person name="Zhu Y."/>
            <person name="He P."/>
            <person name="Dong K."/>
            <person name="Pal U."/>
            <person name="Guo X."/>
            <person name="Qin J."/>
        </authorList>
    </citation>
    <scope>NUCLEOTIDE SEQUENCE [LARGE SCALE GENOMIC DNA]</scope>
    <source>
        <strain evidence="1 2">56604</strain>
    </source>
</reference>
<proteinExistence type="predicted"/>
<evidence type="ECO:0000313" key="1">
    <source>
        <dbReference type="EMBL" id="ALO28080.1"/>
    </source>
</evidence>
<name>A0A0S2IWN2_LEPBO</name>
<accession>A0A0S2IWN2</accession>
<evidence type="ECO:0000313" key="2">
    <source>
        <dbReference type="Proteomes" id="UP000058857"/>
    </source>
</evidence>
<dbReference type="AlphaFoldDB" id="A0A0S2IWN2"/>
<dbReference type="PATRIC" id="fig|280505.15.peg.3819"/>
<protein>
    <submittedName>
        <fullName evidence="1">Uncharacterized protein</fullName>
    </submittedName>
</protein>
<sequence length="111" mass="13364">MLFAELKTRSISKIEFHFGRYIPFWFILTSSDLLIYLHFDKSYVITVKVNSVLELPFVIDDLAIMIPLRFRINPYFEFQRSKLLENVSFRTRKTNSERYNVGKLKYKKDLT</sequence>
<organism evidence="1">
    <name type="scientific">Leptospira borgpetersenii serovar Ballum</name>
    <dbReference type="NCBI Taxonomy" id="280505"/>
    <lineage>
        <taxon>Bacteria</taxon>
        <taxon>Pseudomonadati</taxon>
        <taxon>Spirochaetota</taxon>
        <taxon>Spirochaetia</taxon>
        <taxon>Leptospirales</taxon>
        <taxon>Leptospiraceae</taxon>
        <taxon>Leptospira</taxon>
    </lineage>
</organism>